<dbReference type="GO" id="GO:0016020">
    <property type="term" value="C:membrane"/>
    <property type="evidence" value="ECO:0007669"/>
    <property type="project" value="UniProtKB-SubCell"/>
</dbReference>
<keyword evidence="3 9" id="KW-0479">Metal-binding</keyword>
<evidence type="ECO:0000256" key="3">
    <source>
        <dbReference type="ARBA" id="ARBA00022723"/>
    </source>
</evidence>
<feature type="transmembrane region" description="Helical" evidence="10">
    <location>
        <begin position="49"/>
        <end position="68"/>
    </location>
</feature>
<gene>
    <name evidence="14" type="ORF">M513_07698</name>
    <name evidence="15" type="ORF">M514_07698</name>
</gene>
<evidence type="ECO:0000256" key="9">
    <source>
        <dbReference type="PROSITE-ProRule" id="PRU00207"/>
    </source>
</evidence>
<protein>
    <recommendedName>
        <fullName evidence="17">F-box domain-containing protein</fullName>
    </recommendedName>
</protein>
<proteinExistence type="predicted"/>
<evidence type="ECO:0000256" key="7">
    <source>
        <dbReference type="ARBA" id="ARBA00022989"/>
    </source>
</evidence>
<feature type="zinc finger region" description="TRAF-type" evidence="9">
    <location>
        <begin position="499"/>
        <end position="566"/>
    </location>
</feature>
<dbReference type="Gene3D" id="3.30.40.10">
    <property type="entry name" value="Zinc/RING finger domain, C3HC4 (zinc finger)"/>
    <property type="match status" value="1"/>
</dbReference>
<dbReference type="EMBL" id="KL363239">
    <property type="protein sequence ID" value="KFD51485.1"/>
    <property type="molecule type" value="Genomic_DNA"/>
</dbReference>
<keyword evidence="7 10" id="KW-1133">Transmembrane helix</keyword>
<dbReference type="PANTHER" id="PTHR15933">
    <property type="entry name" value="PROTEIN CBG16327"/>
    <property type="match status" value="1"/>
</dbReference>
<feature type="transmembrane region" description="Helical" evidence="10">
    <location>
        <begin position="80"/>
        <end position="102"/>
    </location>
</feature>
<name>A0A085MXK1_9BILA</name>
<dbReference type="PROSITE" id="PS50181">
    <property type="entry name" value="FBOX"/>
    <property type="match status" value="1"/>
</dbReference>
<feature type="transmembrane region" description="Helical" evidence="10">
    <location>
        <begin position="305"/>
        <end position="322"/>
    </location>
</feature>
<dbReference type="Gene3D" id="3.30.40.150">
    <property type="entry name" value="TRAF-like zinc-finger, N-terminal subdomain"/>
    <property type="match status" value="1"/>
</dbReference>
<dbReference type="Gene3D" id="1.20.1070.10">
    <property type="entry name" value="Rhodopsin 7-helix transmembrane proteins"/>
    <property type="match status" value="1"/>
</dbReference>
<dbReference type="InterPro" id="IPR017452">
    <property type="entry name" value="GPCR_Rhodpsn_7TM"/>
</dbReference>
<dbReference type="InterPro" id="IPR043013">
    <property type="entry name" value="Znf_TRAF_N"/>
</dbReference>
<keyword evidence="8 10" id="KW-0472">Membrane</keyword>
<feature type="transmembrane region" description="Helical" evidence="10">
    <location>
        <begin position="256"/>
        <end position="278"/>
    </location>
</feature>
<dbReference type="PROSITE" id="PS50262">
    <property type="entry name" value="G_PROTEIN_RECEP_F1_2"/>
    <property type="match status" value="1"/>
</dbReference>
<dbReference type="Proteomes" id="UP000030758">
    <property type="component" value="Unassembled WGS sequence"/>
</dbReference>
<dbReference type="Pfam" id="PF15965">
    <property type="entry name" value="zf-TRAF_2"/>
    <property type="match status" value="1"/>
</dbReference>
<evidence type="ECO:0000256" key="6">
    <source>
        <dbReference type="ARBA" id="ARBA00022833"/>
    </source>
</evidence>
<dbReference type="InterPro" id="IPR013083">
    <property type="entry name" value="Znf_RING/FYVE/PHD"/>
</dbReference>
<dbReference type="InterPro" id="IPR001810">
    <property type="entry name" value="F-box_dom"/>
</dbReference>
<feature type="domain" description="G-protein coupled receptors family 1 profile" evidence="13">
    <location>
        <begin position="60"/>
        <end position="323"/>
    </location>
</feature>
<dbReference type="GO" id="GO:0061630">
    <property type="term" value="F:ubiquitin protein ligase activity"/>
    <property type="evidence" value="ECO:0007669"/>
    <property type="project" value="InterPro"/>
</dbReference>
<feature type="transmembrane region" description="Helical" evidence="10">
    <location>
        <begin position="138"/>
        <end position="156"/>
    </location>
</feature>
<dbReference type="PANTHER" id="PTHR15933:SF20">
    <property type="entry name" value="F-BOX DOMAIN-CONTAINING PROTEIN"/>
    <property type="match status" value="1"/>
</dbReference>
<evidence type="ECO:0000259" key="12">
    <source>
        <dbReference type="PROSITE" id="PS50181"/>
    </source>
</evidence>
<feature type="domain" description="TRAF-type" evidence="11">
    <location>
        <begin position="499"/>
        <end position="566"/>
    </location>
</feature>
<feature type="transmembrane region" description="Helical" evidence="10">
    <location>
        <begin position="176"/>
        <end position="197"/>
    </location>
</feature>
<evidence type="ECO:0000256" key="1">
    <source>
        <dbReference type="ARBA" id="ARBA00004370"/>
    </source>
</evidence>
<evidence type="ECO:0008006" key="17">
    <source>
        <dbReference type="Google" id="ProtNLM"/>
    </source>
</evidence>
<evidence type="ECO:0000256" key="8">
    <source>
        <dbReference type="ARBA" id="ARBA00023136"/>
    </source>
</evidence>
<evidence type="ECO:0000259" key="13">
    <source>
        <dbReference type="PROSITE" id="PS50262"/>
    </source>
</evidence>
<evidence type="ECO:0000313" key="15">
    <source>
        <dbReference type="EMBL" id="KFD61947.1"/>
    </source>
</evidence>
<dbReference type="Pfam" id="PF15966">
    <property type="entry name" value="F-box_4"/>
    <property type="match status" value="1"/>
</dbReference>
<dbReference type="SUPFAM" id="SSF81321">
    <property type="entry name" value="Family A G protein-coupled receptor-like"/>
    <property type="match status" value="1"/>
</dbReference>
<comment type="subcellular location">
    <subcellularLocation>
        <location evidence="1">Membrane</location>
    </subcellularLocation>
</comment>
<evidence type="ECO:0000256" key="4">
    <source>
        <dbReference type="ARBA" id="ARBA00022771"/>
    </source>
</evidence>
<feature type="domain" description="F-box" evidence="12">
    <location>
        <begin position="769"/>
        <end position="823"/>
    </location>
</feature>
<dbReference type="EMBL" id="KL367606">
    <property type="protein sequence ID" value="KFD61947.1"/>
    <property type="molecule type" value="Genomic_DNA"/>
</dbReference>
<keyword evidence="2 10" id="KW-0812">Transmembrane</keyword>
<dbReference type="Proteomes" id="UP000030764">
    <property type="component" value="Unassembled WGS sequence"/>
</dbReference>
<dbReference type="PROSITE" id="PS50145">
    <property type="entry name" value="ZF_TRAF"/>
    <property type="match status" value="1"/>
</dbReference>
<evidence type="ECO:0000259" key="11">
    <source>
        <dbReference type="PROSITE" id="PS50145"/>
    </source>
</evidence>
<organism evidence="15">
    <name type="scientific">Trichuris suis</name>
    <name type="common">pig whipworm</name>
    <dbReference type="NCBI Taxonomy" id="68888"/>
    <lineage>
        <taxon>Eukaryota</taxon>
        <taxon>Metazoa</taxon>
        <taxon>Ecdysozoa</taxon>
        <taxon>Nematoda</taxon>
        <taxon>Enoplea</taxon>
        <taxon>Dorylaimia</taxon>
        <taxon>Trichinellida</taxon>
        <taxon>Trichuridae</taxon>
        <taxon>Trichuris</taxon>
    </lineage>
</organism>
<dbReference type="InterPro" id="IPR001293">
    <property type="entry name" value="Znf_TRAF"/>
</dbReference>
<sequence length="887" mass="101115">MFKTNVDRVGNNETEKNCCWPYVVEELFEWEYDDFLQAYMPTLRNLHHVQLVLVAFGLLGNFLALLTLICSKKMQSPSFLYHKALLLANLIFCVNYTCVQGVDRRHSNDSQEDSFGINEQFVFQTYVAAYYSGVLKSVIASACGYMANYMCLLISLDRFSGMILYRCYLRFNNHTVSWRLITICVLLSIVVHSWAAWIETSVVDISLVARTSTDNGSSGSLAASNESEICCYTWVRNVDYSPIVGGLIRTKDVLNLVTRLFCALLLTIFTVGTLYAYIARAKRRKRFRLAANGAKTSAQRSRTKSLFILMTVAVVLFYTENLPREGKRILQLIYPLNRVVDRMSNRNLPVDERLHNFKLMLYLHQYSQLWLNLFAVVNHSLHFYCNLALNNVFRKESWKTITHCFFSFTTMAKGRRMSQNLTDSVDNWAMAGKASEKQCITDNAQWIQAFYEDELETHILHCAYCFCAKEVCPANLICPIVCCPNQCSATMHQCKLKEHLAELCPLERVACINATYGCPVKLLRRDRGKHLSNCPASVLQCNMERMRQLLPLAQRLYLRGTTPSGCGSDHLDLCLALSDQRKWAQERCQLEAKNGLLSDNDLEERNDSADNVLSPVSQECVLCKQDPGSQHLHIVGAMGACGNPVSSEPTKKAATTPEPFYIKHGLQLSLTTEFQAMHRPKASNSVTVRCGQLLRRDQYSDHAKSVHADVVNSMEWMLARCPMYLHGCDMMVTRVLPAKGRLLYSEWSDSLVLRHDCEPRPAAAMGSKAPTLTDLPVEVLQTILTQLDSTSMLALSLVNKRLRETTQHYLLDKGMVEYRWVRRSDQANGWKEDGLRWTFAKSFEPVRRWIVRPAKELCDHLRICPYLNPVVHEERVPVLTFVLPSSR</sequence>
<reference evidence="15 16" key="1">
    <citation type="journal article" date="2014" name="Nat. Genet.">
        <title>Genome and transcriptome of the porcine whipworm Trichuris suis.</title>
        <authorList>
            <person name="Jex A.R."/>
            <person name="Nejsum P."/>
            <person name="Schwarz E.M."/>
            <person name="Hu L."/>
            <person name="Young N.D."/>
            <person name="Hall R.S."/>
            <person name="Korhonen P.K."/>
            <person name="Liao S."/>
            <person name="Thamsborg S."/>
            <person name="Xia J."/>
            <person name="Xu P."/>
            <person name="Wang S."/>
            <person name="Scheerlinck J.P."/>
            <person name="Hofmann A."/>
            <person name="Sternberg P.W."/>
            <person name="Wang J."/>
            <person name="Gasser R.B."/>
        </authorList>
    </citation>
    <scope>NUCLEOTIDE SEQUENCE [LARGE SCALE GENOMIC DNA]</scope>
    <source>
        <strain evidence="15">DCEP-RM93F</strain>
        <strain evidence="14">DCEP-RM93M</strain>
    </source>
</reference>
<accession>A0A085MXK1</accession>
<keyword evidence="16" id="KW-1185">Reference proteome</keyword>
<evidence type="ECO:0000256" key="10">
    <source>
        <dbReference type="SAM" id="Phobius"/>
    </source>
</evidence>
<dbReference type="SUPFAM" id="SSF81383">
    <property type="entry name" value="F-box domain"/>
    <property type="match status" value="1"/>
</dbReference>
<evidence type="ECO:0000313" key="16">
    <source>
        <dbReference type="Proteomes" id="UP000030764"/>
    </source>
</evidence>
<evidence type="ECO:0000256" key="2">
    <source>
        <dbReference type="ARBA" id="ARBA00022692"/>
    </source>
</evidence>
<dbReference type="AlphaFoldDB" id="A0A085MXK1"/>
<evidence type="ECO:0000313" key="14">
    <source>
        <dbReference type="EMBL" id="KFD51485.1"/>
    </source>
</evidence>
<dbReference type="InterPro" id="IPR036047">
    <property type="entry name" value="F-box-like_dom_sf"/>
</dbReference>
<keyword evidence="5" id="KW-0833">Ubl conjugation pathway</keyword>
<evidence type="ECO:0000256" key="5">
    <source>
        <dbReference type="ARBA" id="ARBA00022786"/>
    </source>
</evidence>
<dbReference type="InterPro" id="IPR031890">
    <property type="entry name" value="Fbxo30/Fbxo40"/>
</dbReference>
<dbReference type="GO" id="GO:0008270">
    <property type="term" value="F:zinc ion binding"/>
    <property type="evidence" value="ECO:0007669"/>
    <property type="project" value="UniProtKB-KW"/>
</dbReference>
<keyword evidence="4 9" id="KW-0863">Zinc-finger</keyword>
<keyword evidence="6 9" id="KW-0862">Zinc</keyword>